<comment type="caution">
    <text evidence="2">The sequence shown here is derived from an EMBL/GenBank/DDBJ whole genome shotgun (WGS) entry which is preliminary data.</text>
</comment>
<dbReference type="InterPro" id="IPR009057">
    <property type="entry name" value="Homeodomain-like_sf"/>
</dbReference>
<dbReference type="InterPro" id="IPR014875">
    <property type="entry name" value="Mor_transcription_activator"/>
</dbReference>
<evidence type="ECO:0000313" key="3">
    <source>
        <dbReference type="Proteomes" id="UP000244948"/>
    </source>
</evidence>
<dbReference type="Proteomes" id="UP000244948">
    <property type="component" value="Unassembled WGS sequence"/>
</dbReference>
<dbReference type="AlphaFoldDB" id="A0A2U2AMQ7"/>
<proteinExistence type="predicted"/>
<evidence type="ECO:0000313" key="2">
    <source>
        <dbReference type="EMBL" id="PWD84503.1"/>
    </source>
</evidence>
<name>A0A2U2AMQ7_9GAMM</name>
<keyword evidence="3" id="KW-1185">Reference proteome</keyword>
<feature type="domain" description="Mor transcription activator" evidence="1">
    <location>
        <begin position="161"/>
        <end position="248"/>
    </location>
</feature>
<dbReference type="Pfam" id="PF08765">
    <property type="entry name" value="Mor"/>
    <property type="match status" value="1"/>
</dbReference>
<evidence type="ECO:0000259" key="1">
    <source>
        <dbReference type="Pfam" id="PF08765"/>
    </source>
</evidence>
<dbReference type="SUPFAM" id="SSF46689">
    <property type="entry name" value="Homeodomain-like"/>
    <property type="match status" value="1"/>
</dbReference>
<organism evidence="2 3">
    <name type="scientific">Ignatzschineria indica</name>
    <dbReference type="NCBI Taxonomy" id="472583"/>
    <lineage>
        <taxon>Bacteria</taxon>
        <taxon>Pseudomonadati</taxon>
        <taxon>Pseudomonadota</taxon>
        <taxon>Gammaproteobacteria</taxon>
        <taxon>Cardiobacteriales</taxon>
        <taxon>Ignatzschineriaceae</taxon>
        <taxon>Ignatzschineria</taxon>
    </lineage>
</organism>
<protein>
    <recommendedName>
        <fullName evidence="1">Mor transcription activator domain-containing protein</fullName>
    </recommendedName>
</protein>
<sequence>MQTGRTTGRRSKMERLKLLPRTTQMIIDTVGIKLTLELVREFGGSSFAVPSEHLSGSVYQALKHILGNQTRPLMEVFRGQDLIIPSDLDEIESAYLERLTQSEQFYDEISKYSEILPESGKELVEVIGMRNAIEVIKKYGGNTMLITNAKDSYAYQDLRSILDKSTVEKIVQHYQGTRLYIPRCFEAMVKIRNVEFWKAVEKLIIDLGISQERAIFLLGPRFGITYRQAFNIKKEMNAEREASKQQALI</sequence>
<dbReference type="EMBL" id="QEWR01000002">
    <property type="protein sequence ID" value="PWD84503.1"/>
    <property type="molecule type" value="Genomic_DNA"/>
</dbReference>
<gene>
    <name evidence="2" type="ORF">DC082_02905</name>
</gene>
<accession>A0A2U2AMQ7</accession>
<reference evidence="2 3" key="1">
    <citation type="journal article" date="2018" name="Genome Announc.">
        <title>Ignatzschineria cameli sp. nov., isolated from necrotic foot tissue of dromedaries (Camelus dromedarius) and associated maggots (Wohlfahrtia species) in Dubai.</title>
        <authorList>
            <person name="Tsang C.C."/>
            <person name="Tang J.Y."/>
            <person name="Fong J.Y."/>
            <person name="Kinne J."/>
            <person name="Lee H.H."/>
            <person name="Joseph M."/>
            <person name="Jose S."/>
            <person name="Schuster R.K."/>
            <person name="Tang Y."/>
            <person name="Sivakumar S."/>
            <person name="Chen J.H."/>
            <person name="Teng J.L."/>
            <person name="Lau S.K."/>
            <person name="Wernery U."/>
            <person name="Woo P.C."/>
        </authorList>
    </citation>
    <scope>NUCLEOTIDE SEQUENCE [LARGE SCALE GENOMIC DNA]</scope>
    <source>
        <strain evidence="2 3">KCTC 22643</strain>
    </source>
</reference>